<protein>
    <submittedName>
        <fullName evidence="2">Uncharacterized protein</fullName>
    </submittedName>
</protein>
<keyword evidence="1" id="KW-1133">Transmembrane helix</keyword>
<keyword evidence="3" id="KW-1185">Reference proteome</keyword>
<feature type="transmembrane region" description="Helical" evidence="1">
    <location>
        <begin position="290"/>
        <end position="311"/>
    </location>
</feature>
<dbReference type="AlphaFoldDB" id="A0A1X6WRI0"/>
<feature type="transmembrane region" description="Helical" evidence="1">
    <location>
        <begin position="202"/>
        <end position="223"/>
    </location>
</feature>
<keyword evidence="1" id="KW-0812">Transmembrane</keyword>
<organism evidence="2 3">
    <name type="scientific">Vagococcus fluvialis bH819</name>
    <dbReference type="NCBI Taxonomy" id="1255619"/>
    <lineage>
        <taxon>Bacteria</taxon>
        <taxon>Bacillati</taxon>
        <taxon>Bacillota</taxon>
        <taxon>Bacilli</taxon>
        <taxon>Lactobacillales</taxon>
        <taxon>Enterococcaceae</taxon>
        <taxon>Vagococcus</taxon>
    </lineage>
</organism>
<sequence length="399" mass="46636">MNASLKKIMFYRYKKLMIFLCLLITGVYLFQTISGISSWNSRHKYFSSPESYTQFEKQLADSYEFEDAEAGKIFLYYDLNKDMSIYTNKFDDYKKYSLTMFNPNSDANQQSFNSYPYYDEHFLQFAILFGITGILLFLLDLKTNFNALLFTSKFKRSTIYWYKYYFIGGTLSLTLLVSKIASIFAYRFFIPINYLNISLKQHIISSFSGWLFLISLFLICSFAGLVIGDWFLGIAATLTIFFTLQTFLSNIEYIHQTFFTTNSETVSVVKATALDNLLPVAQTTTQPINYLPIFILILFSLSTLFFGQFIFNNISLEEKNNFIMVSKFKRLFQLIIMIYGLITTCTGLFIMIVFPSEVLNMSTIILNWTKIILTFLILFFISEYILFNKKPKLLEKLLF</sequence>
<evidence type="ECO:0000256" key="1">
    <source>
        <dbReference type="SAM" id="Phobius"/>
    </source>
</evidence>
<proteinExistence type="predicted"/>
<dbReference type="RefSeq" id="WP_086952446.1">
    <property type="nucleotide sequence ID" value="NZ_FWFD01000015.1"/>
</dbReference>
<evidence type="ECO:0000313" key="3">
    <source>
        <dbReference type="Proteomes" id="UP000195918"/>
    </source>
</evidence>
<feature type="transmembrane region" description="Helical" evidence="1">
    <location>
        <begin position="365"/>
        <end position="387"/>
    </location>
</feature>
<dbReference type="OrthoDB" id="2199265at2"/>
<evidence type="ECO:0000313" key="2">
    <source>
        <dbReference type="EMBL" id="SLM86842.1"/>
    </source>
</evidence>
<reference evidence="3" key="1">
    <citation type="submission" date="2017-02" db="EMBL/GenBank/DDBJ databases">
        <authorList>
            <person name="Dridi B."/>
        </authorList>
    </citation>
    <scope>NUCLEOTIDE SEQUENCE [LARGE SCALE GENOMIC DNA]</scope>
    <source>
        <strain evidence="3">bH819</strain>
    </source>
</reference>
<accession>A0A1X6WRI0</accession>
<name>A0A1X6WRI0_9ENTE</name>
<feature type="transmembrane region" description="Helical" evidence="1">
    <location>
        <begin position="162"/>
        <end position="190"/>
    </location>
</feature>
<dbReference type="Proteomes" id="UP000195918">
    <property type="component" value="Unassembled WGS sequence"/>
</dbReference>
<keyword evidence="1" id="KW-0472">Membrane</keyword>
<dbReference type="EMBL" id="FWFD01000015">
    <property type="protein sequence ID" value="SLM86842.1"/>
    <property type="molecule type" value="Genomic_DNA"/>
</dbReference>
<feature type="transmembrane region" description="Helical" evidence="1">
    <location>
        <begin position="122"/>
        <end position="141"/>
    </location>
</feature>
<gene>
    <name evidence="2" type="ORF">FM121_12145</name>
</gene>
<feature type="transmembrane region" description="Helical" evidence="1">
    <location>
        <begin position="230"/>
        <end position="248"/>
    </location>
</feature>
<feature type="transmembrane region" description="Helical" evidence="1">
    <location>
        <begin position="331"/>
        <end position="353"/>
    </location>
</feature>